<feature type="transmembrane region" description="Helical" evidence="1">
    <location>
        <begin position="30"/>
        <end position="53"/>
    </location>
</feature>
<dbReference type="Proteomes" id="UP000276542">
    <property type="component" value="Unassembled WGS sequence"/>
</dbReference>
<feature type="transmembrane region" description="Helical" evidence="1">
    <location>
        <begin position="7"/>
        <end position="24"/>
    </location>
</feature>
<evidence type="ECO:0000313" key="2">
    <source>
        <dbReference type="EMBL" id="RJS47765.1"/>
    </source>
</evidence>
<keyword evidence="1" id="KW-0812">Transmembrane</keyword>
<sequence length="113" mass="12263">MISWIAIGYGALVVFLAVFSAWRWRARPPWLASTVWMLEFLVGIRALGGVGELLGGDRPASMTTYVGYLITSVALLPIALQAVDDDESVWSVWVIAIAAVAVSVVGWRLTVTQ</sequence>
<accession>A0A3A5HE29</accession>
<evidence type="ECO:0000256" key="1">
    <source>
        <dbReference type="SAM" id="Phobius"/>
    </source>
</evidence>
<gene>
    <name evidence="2" type="ORF">D4739_04015</name>
</gene>
<proteinExistence type="predicted"/>
<keyword evidence="1" id="KW-1133">Transmembrane helix</keyword>
<dbReference type="OrthoDB" id="3785589at2"/>
<evidence type="ECO:0000313" key="3">
    <source>
        <dbReference type="Proteomes" id="UP000276542"/>
    </source>
</evidence>
<feature type="transmembrane region" description="Helical" evidence="1">
    <location>
        <begin position="65"/>
        <end position="83"/>
    </location>
</feature>
<reference evidence="3" key="1">
    <citation type="submission" date="2018-09" db="EMBL/GenBank/DDBJ databases">
        <authorList>
            <person name="Zhu H."/>
        </authorList>
    </citation>
    <scope>NUCLEOTIDE SEQUENCE [LARGE SCALE GENOMIC DNA]</scope>
    <source>
        <strain evidence="3">K1W22B-1</strain>
    </source>
</reference>
<dbReference type="AlphaFoldDB" id="A0A3A5HE29"/>
<protein>
    <submittedName>
        <fullName evidence="2">Uncharacterized protein</fullName>
    </submittedName>
</protein>
<name>A0A3A5HE29_9ACTN</name>
<comment type="caution">
    <text evidence="2">The sequence shown here is derived from an EMBL/GenBank/DDBJ whole genome shotgun (WGS) entry which is preliminary data.</text>
</comment>
<keyword evidence="1" id="KW-0472">Membrane</keyword>
<keyword evidence="3" id="KW-1185">Reference proteome</keyword>
<feature type="transmembrane region" description="Helical" evidence="1">
    <location>
        <begin position="89"/>
        <end position="109"/>
    </location>
</feature>
<dbReference type="EMBL" id="QYRP01000002">
    <property type="protein sequence ID" value="RJS47765.1"/>
    <property type="molecule type" value="Genomic_DNA"/>
</dbReference>
<organism evidence="2 3">
    <name type="scientific">Nocardioides cavernaquae</name>
    <dbReference type="NCBI Taxonomy" id="2321396"/>
    <lineage>
        <taxon>Bacteria</taxon>
        <taxon>Bacillati</taxon>
        <taxon>Actinomycetota</taxon>
        <taxon>Actinomycetes</taxon>
        <taxon>Propionibacteriales</taxon>
        <taxon>Nocardioidaceae</taxon>
        <taxon>Nocardioides</taxon>
    </lineage>
</organism>